<name>A0A9X3S4V7_9ACTN</name>
<evidence type="ECO:0000256" key="1">
    <source>
        <dbReference type="SAM" id="MobiDB-lite"/>
    </source>
</evidence>
<dbReference type="AlphaFoldDB" id="A0A9X3S4V7"/>
<dbReference type="SUPFAM" id="SSF51735">
    <property type="entry name" value="NAD(P)-binding Rossmann-fold domains"/>
    <property type="match status" value="1"/>
</dbReference>
<gene>
    <name evidence="2" type="ORF">OM076_12085</name>
</gene>
<evidence type="ECO:0000313" key="3">
    <source>
        <dbReference type="Proteomes" id="UP001149140"/>
    </source>
</evidence>
<keyword evidence="3" id="KW-1185">Reference proteome</keyword>
<dbReference type="PANTHER" id="PTHR43162:SF1">
    <property type="entry name" value="PRESTALK A DIFFERENTIATION PROTEIN A"/>
    <property type="match status" value="1"/>
</dbReference>
<comment type="caution">
    <text evidence="2">The sequence shown here is derived from an EMBL/GenBank/DDBJ whole genome shotgun (WGS) entry which is preliminary data.</text>
</comment>
<accession>A0A9X3S4V7</accession>
<dbReference type="Gene3D" id="3.90.25.10">
    <property type="entry name" value="UDP-galactose 4-epimerase, domain 1"/>
    <property type="match status" value="1"/>
</dbReference>
<proteinExistence type="predicted"/>
<dbReference type="Gene3D" id="3.40.50.720">
    <property type="entry name" value="NAD(P)-binding Rossmann-like Domain"/>
    <property type="match status" value="1"/>
</dbReference>
<feature type="region of interest" description="Disordered" evidence="1">
    <location>
        <begin position="223"/>
        <end position="259"/>
    </location>
</feature>
<organism evidence="2 3">
    <name type="scientific">Solirubrobacter ginsenosidimutans</name>
    <dbReference type="NCBI Taxonomy" id="490573"/>
    <lineage>
        <taxon>Bacteria</taxon>
        <taxon>Bacillati</taxon>
        <taxon>Actinomycetota</taxon>
        <taxon>Thermoleophilia</taxon>
        <taxon>Solirubrobacterales</taxon>
        <taxon>Solirubrobacteraceae</taxon>
        <taxon>Solirubrobacter</taxon>
    </lineage>
</organism>
<dbReference type="InterPro" id="IPR036291">
    <property type="entry name" value="NAD(P)-bd_dom_sf"/>
</dbReference>
<dbReference type="PANTHER" id="PTHR43162">
    <property type="match status" value="1"/>
</dbReference>
<dbReference type="RefSeq" id="WP_270040154.1">
    <property type="nucleotide sequence ID" value="NZ_JAPDOD010000008.1"/>
</dbReference>
<protein>
    <submittedName>
        <fullName evidence="2">SDR family NAD(P)-dependent oxidoreductase</fullName>
    </submittedName>
</protein>
<dbReference type="InterPro" id="IPR051604">
    <property type="entry name" value="Ergot_Alk_Oxidoreductase"/>
</dbReference>
<dbReference type="Proteomes" id="UP001149140">
    <property type="component" value="Unassembled WGS sequence"/>
</dbReference>
<sequence length="259" mass="27701">MSTFLVIGGTGKTGRRVVERLNGHDARIATRATGFDWAEPEYDLTGIDGVFLTVPGQDPRNAERVAALLNRFEGRAVLLSARAVEFHPDGALAAVERAARGHTILRPSWFVQNFTEGFLQPDDDGVVTAPTGEGREPFVDLDDVADVAVAALTQPGHEGVTYELSGPTAITFAEAAQRVGGTFVPADPATYAASLDLPAEYVAWRMAMFDAIREGRDARVSRGVDDALGRPPRAFSQPAGLRKQAASGVATRKLKLSSR</sequence>
<dbReference type="EMBL" id="JAPDOD010000008">
    <property type="protein sequence ID" value="MDA0161008.1"/>
    <property type="molecule type" value="Genomic_DNA"/>
</dbReference>
<reference evidence="2" key="1">
    <citation type="submission" date="2022-10" db="EMBL/GenBank/DDBJ databases">
        <title>The WGS of Solirubrobacter ginsenosidimutans DSM 21036.</title>
        <authorList>
            <person name="Jiang Z."/>
        </authorList>
    </citation>
    <scope>NUCLEOTIDE SEQUENCE</scope>
    <source>
        <strain evidence="2">DSM 21036</strain>
    </source>
</reference>
<evidence type="ECO:0000313" key="2">
    <source>
        <dbReference type="EMBL" id="MDA0161008.1"/>
    </source>
</evidence>